<comment type="caution">
    <text evidence="1">The sequence shown here is derived from an EMBL/GenBank/DDBJ whole genome shotgun (WGS) entry which is preliminary data.</text>
</comment>
<reference evidence="1 2" key="1">
    <citation type="submission" date="2019-04" db="EMBL/GenBank/DDBJ databases">
        <authorList>
            <person name="Li M."/>
            <person name="Gao C."/>
        </authorList>
    </citation>
    <scope>NUCLEOTIDE SEQUENCE [LARGE SCALE GENOMIC DNA]</scope>
    <source>
        <strain evidence="1 2">BGMRC 2031</strain>
    </source>
</reference>
<dbReference type="Proteomes" id="UP000305202">
    <property type="component" value="Unassembled WGS sequence"/>
</dbReference>
<sequence>MAVNAMAKLKDGTLGQSVYFCLIHKNNALCGSGVNSSDDKGEDLSKETLKLLESISFDGD</sequence>
<evidence type="ECO:0000313" key="2">
    <source>
        <dbReference type="Proteomes" id="UP000305202"/>
    </source>
</evidence>
<keyword evidence="2" id="KW-1185">Reference proteome</keyword>
<name>A0ABY2SED2_9HYPH</name>
<accession>A0ABY2SED2</accession>
<gene>
    <name evidence="1" type="ORF">FCN80_25755</name>
</gene>
<proteinExistence type="predicted"/>
<evidence type="ECO:0000313" key="1">
    <source>
        <dbReference type="EMBL" id="TKI02132.1"/>
    </source>
</evidence>
<protein>
    <submittedName>
        <fullName evidence="1">Uncharacterized protein</fullName>
    </submittedName>
</protein>
<dbReference type="EMBL" id="SZPQ01000108">
    <property type="protein sequence ID" value="TKI02132.1"/>
    <property type="molecule type" value="Genomic_DNA"/>
</dbReference>
<organism evidence="1 2">
    <name type="scientific">Martelella alba</name>
    <dbReference type="NCBI Taxonomy" id="2590451"/>
    <lineage>
        <taxon>Bacteria</taxon>
        <taxon>Pseudomonadati</taxon>
        <taxon>Pseudomonadota</taxon>
        <taxon>Alphaproteobacteria</taxon>
        <taxon>Hyphomicrobiales</taxon>
        <taxon>Aurantimonadaceae</taxon>
        <taxon>Martelella</taxon>
    </lineage>
</organism>